<dbReference type="EMBL" id="HAEG01001743">
    <property type="protein sequence ID" value="SBR65874.1"/>
    <property type="molecule type" value="Transcribed_RNA"/>
</dbReference>
<dbReference type="EMBL" id="HAEF01005080">
    <property type="protein sequence ID" value="SBR42462.1"/>
    <property type="molecule type" value="Transcribed_RNA"/>
</dbReference>
<sequence length="81" mass="9894">ESYVLKHFYRNVETIELHLSRNAREYKRDIQEIKRLNFGGSHVWENSQEVFIMLLSKYRRTPPASCKHEKNKPLWMCKFTH</sequence>
<feature type="non-terminal residue" evidence="1">
    <location>
        <position position="1"/>
    </location>
</feature>
<organism evidence="1">
    <name type="scientific">Nothobranchius pienaari</name>
    <dbReference type="NCBI Taxonomy" id="704102"/>
    <lineage>
        <taxon>Eukaryota</taxon>
        <taxon>Metazoa</taxon>
        <taxon>Chordata</taxon>
        <taxon>Craniata</taxon>
        <taxon>Vertebrata</taxon>
        <taxon>Euteleostomi</taxon>
        <taxon>Actinopterygii</taxon>
        <taxon>Neopterygii</taxon>
        <taxon>Teleostei</taxon>
        <taxon>Neoteleostei</taxon>
        <taxon>Acanthomorphata</taxon>
        <taxon>Ovalentaria</taxon>
        <taxon>Atherinomorphae</taxon>
        <taxon>Cyprinodontiformes</taxon>
        <taxon>Nothobranchiidae</taxon>
        <taxon>Nothobranchius</taxon>
    </lineage>
</organism>
<accession>A0A1A8LCX4</accession>
<reference evidence="1" key="2">
    <citation type="submission" date="2016-06" db="EMBL/GenBank/DDBJ databases">
        <title>The genome of a short-lived fish provides insights into sex chromosome evolution and the genetic control of aging.</title>
        <authorList>
            <person name="Reichwald K."/>
            <person name="Felder M."/>
            <person name="Petzold A."/>
            <person name="Koch P."/>
            <person name="Groth M."/>
            <person name="Platzer M."/>
        </authorList>
    </citation>
    <scope>NUCLEOTIDE SEQUENCE</scope>
    <source>
        <tissue evidence="1">Brain</tissue>
    </source>
</reference>
<proteinExistence type="predicted"/>
<dbReference type="AlphaFoldDB" id="A0A1A8LCX4"/>
<reference evidence="1" key="1">
    <citation type="submission" date="2016-05" db="EMBL/GenBank/DDBJ databases">
        <authorList>
            <person name="Lavstsen T."/>
            <person name="Jespersen J.S."/>
        </authorList>
    </citation>
    <scope>NUCLEOTIDE SEQUENCE</scope>
    <source>
        <tissue evidence="1">Brain</tissue>
    </source>
</reference>
<protein>
    <submittedName>
        <fullName evidence="1">Uncharacterized protein</fullName>
    </submittedName>
</protein>
<feature type="non-terminal residue" evidence="1">
    <location>
        <position position="81"/>
    </location>
</feature>
<gene>
    <name evidence="1" type="primary">Nfu_g_1_003042</name>
</gene>
<evidence type="ECO:0000313" key="1">
    <source>
        <dbReference type="EMBL" id="SBR42462.1"/>
    </source>
</evidence>
<name>A0A1A8LCX4_9TELE</name>